<dbReference type="AlphaFoldDB" id="A0A426XSY5"/>
<organism evidence="2 3">
    <name type="scientific">Ensete ventricosum</name>
    <name type="common">Abyssinian banana</name>
    <name type="synonym">Musa ensete</name>
    <dbReference type="NCBI Taxonomy" id="4639"/>
    <lineage>
        <taxon>Eukaryota</taxon>
        <taxon>Viridiplantae</taxon>
        <taxon>Streptophyta</taxon>
        <taxon>Embryophyta</taxon>
        <taxon>Tracheophyta</taxon>
        <taxon>Spermatophyta</taxon>
        <taxon>Magnoliopsida</taxon>
        <taxon>Liliopsida</taxon>
        <taxon>Zingiberales</taxon>
        <taxon>Musaceae</taxon>
        <taxon>Ensete</taxon>
    </lineage>
</organism>
<sequence length="102" mass="10524">MKLNRVESFYAFLLCFRSEGSPCKGQPGMATVSPLAGAVDHLQGGGRLQPRPPCKGSADCGHAPARGDRLQPRPPCKGVAGCGKAPVKGRSAAARSPAKGRL</sequence>
<evidence type="ECO:0000256" key="1">
    <source>
        <dbReference type="SAM" id="MobiDB-lite"/>
    </source>
</evidence>
<reference evidence="2 3" key="1">
    <citation type="journal article" date="2014" name="Agronomy (Basel)">
        <title>A Draft Genome Sequence for Ensete ventricosum, the Drought-Tolerant Tree Against Hunger.</title>
        <authorList>
            <person name="Harrison J."/>
            <person name="Moore K.A."/>
            <person name="Paszkiewicz K."/>
            <person name="Jones T."/>
            <person name="Grant M."/>
            <person name="Ambacheew D."/>
            <person name="Muzemil S."/>
            <person name="Studholme D.J."/>
        </authorList>
    </citation>
    <scope>NUCLEOTIDE SEQUENCE [LARGE SCALE GENOMIC DNA]</scope>
</reference>
<dbReference type="Proteomes" id="UP000287651">
    <property type="component" value="Unassembled WGS sequence"/>
</dbReference>
<proteinExistence type="predicted"/>
<name>A0A426XSY5_ENSVE</name>
<dbReference type="EMBL" id="AMZH03017725">
    <property type="protein sequence ID" value="RRT42598.1"/>
    <property type="molecule type" value="Genomic_DNA"/>
</dbReference>
<feature type="region of interest" description="Disordered" evidence="1">
    <location>
        <begin position="43"/>
        <end position="102"/>
    </location>
</feature>
<gene>
    <name evidence="2" type="ORF">B296_00019839</name>
</gene>
<comment type="caution">
    <text evidence="2">The sequence shown here is derived from an EMBL/GenBank/DDBJ whole genome shotgun (WGS) entry which is preliminary data.</text>
</comment>
<evidence type="ECO:0000313" key="3">
    <source>
        <dbReference type="Proteomes" id="UP000287651"/>
    </source>
</evidence>
<accession>A0A426XSY5</accession>
<protein>
    <submittedName>
        <fullName evidence="2">Uncharacterized protein</fullName>
    </submittedName>
</protein>
<feature type="non-terminal residue" evidence="2">
    <location>
        <position position="102"/>
    </location>
</feature>
<evidence type="ECO:0000313" key="2">
    <source>
        <dbReference type="EMBL" id="RRT42598.1"/>
    </source>
</evidence>